<dbReference type="GO" id="GO:0012505">
    <property type="term" value="C:endomembrane system"/>
    <property type="evidence" value="ECO:0007669"/>
    <property type="project" value="UniProtKB-SubCell"/>
</dbReference>
<dbReference type="GO" id="GO:0006886">
    <property type="term" value="P:intracellular protein transport"/>
    <property type="evidence" value="ECO:0007669"/>
    <property type="project" value="InterPro"/>
</dbReference>
<dbReference type="Proteomes" id="UP001187343">
    <property type="component" value="Unassembled WGS sequence"/>
</dbReference>
<keyword evidence="3" id="KW-0813">Transport</keyword>
<dbReference type="Pfam" id="PF23524">
    <property type="entry name" value="MGAT4A_C"/>
    <property type="match status" value="1"/>
</dbReference>
<dbReference type="InterPro" id="IPR056576">
    <property type="entry name" value="MGAT4_A/B/C_C"/>
</dbReference>
<dbReference type="Gene3D" id="1.25.10.10">
    <property type="entry name" value="Leucine-rich Repeat Variant"/>
    <property type="match status" value="1"/>
</dbReference>
<dbReference type="SUPFAM" id="SSF48371">
    <property type="entry name" value="ARM repeat"/>
    <property type="match status" value="1"/>
</dbReference>
<comment type="caution">
    <text evidence="7">The sequence shown here is derived from an EMBL/GenBank/DDBJ whole genome shotgun (WGS) entry which is preliminary data.</text>
</comment>
<dbReference type="InterPro" id="IPR026739">
    <property type="entry name" value="AP_beta"/>
</dbReference>
<comment type="similarity">
    <text evidence="2">Belongs to the adaptor complexes large subunit family.</text>
</comment>
<dbReference type="InterPro" id="IPR016024">
    <property type="entry name" value="ARM-type_fold"/>
</dbReference>
<dbReference type="Pfam" id="PF09066">
    <property type="entry name" value="B2-adapt-app_C"/>
    <property type="match status" value="1"/>
</dbReference>
<keyword evidence="4" id="KW-0653">Protein transport</keyword>
<evidence type="ECO:0000256" key="4">
    <source>
        <dbReference type="ARBA" id="ARBA00022927"/>
    </source>
</evidence>
<dbReference type="FunFam" id="1.25.10.10:FF:000151">
    <property type="entry name" value="AP complex subunit beta"/>
    <property type="match status" value="1"/>
</dbReference>
<evidence type="ECO:0000256" key="5">
    <source>
        <dbReference type="ARBA" id="ARBA00023136"/>
    </source>
</evidence>
<dbReference type="InterPro" id="IPR015151">
    <property type="entry name" value="B-adaptin_app_sub_C"/>
</dbReference>
<keyword evidence="8" id="KW-1185">Reference proteome</keyword>
<dbReference type="Pfam" id="PF01602">
    <property type="entry name" value="Adaptin_N"/>
    <property type="match status" value="1"/>
</dbReference>
<name>A0AA88PKK5_9TELE</name>
<evidence type="ECO:0000313" key="7">
    <source>
        <dbReference type="EMBL" id="KAK2885896.1"/>
    </source>
</evidence>
<evidence type="ECO:0000256" key="1">
    <source>
        <dbReference type="ARBA" id="ARBA00004184"/>
    </source>
</evidence>
<dbReference type="InterPro" id="IPR011989">
    <property type="entry name" value="ARM-like"/>
</dbReference>
<organism evidence="7 8">
    <name type="scientific">Cirrhinus molitorella</name>
    <name type="common">mud carp</name>
    <dbReference type="NCBI Taxonomy" id="172907"/>
    <lineage>
        <taxon>Eukaryota</taxon>
        <taxon>Metazoa</taxon>
        <taxon>Chordata</taxon>
        <taxon>Craniata</taxon>
        <taxon>Vertebrata</taxon>
        <taxon>Euteleostomi</taxon>
        <taxon>Actinopterygii</taxon>
        <taxon>Neopterygii</taxon>
        <taxon>Teleostei</taxon>
        <taxon>Ostariophysi</taxon>
        <taxon>Cypriniformes</taxon>
        <taxon>Cyprinidae</taxon>
        <taxon>Labeoninae</taxon>
        <taxon>Labeonini</taxon>
        <taxon>Cirrhinus</taxon>
    </lineage>
</organism>
<dbReference type="GO" id="GO:0030131">
    <property type="term" value="C:clathrin adaptor complex"/>
    <property type="evidence" value="ECO:0007669"/>
    <property type="project" value="InterPro"/>
</dbReference>
<evidence type="ECO:0000256" key="3">
    <source>
        <dbReference type="ARBA" id="ARBA00022448"/>
    </source>
</evidence>
<keyword evidence="5" id="KW-0472">Membrane</keyword>
<dbReference type="Pfam" id="PF04666">
    <property type="entry name" value="MGAT4_cons"/>
    <property type="match status" value="1"/>
</dbReference>
<dbReference type="AlphaFoldDB" id="A0AA88PKK5"/>
<evidence type="ECO:0000259" key="6">
    <source>
        <dbReference type="SMART" id="SM01020"/>
    </source>
</evidence>
<dbReference type="SMART" id="SM01020">
    <property type="entry name" value="B2-adapt-app_C"/>
    <property type="match status" value="1"/>
</dbReference>
<dbReference type="EMBL" id="JAUYZG010000016">
    <property type="protein sequence ID" value="KAK2885896.1"/>
    <property type="molecule type" value="Genomic_DNA"/>
</dbReference>
<proteinExistence type="inferred from homology"/>
<dbReference type="Gene3D" id="3.30.310.10">
    <property type="entry name" value="TATA-Binding Protein"/>
    <property type="match status" value="1"/>
</dbReference>
<reference evidence="7" key="1">
    <citation type="submission" date="2023-08" db="EMBL/GenBank/DDBJ databases">
        <title>Chromosome-level Genome Assembly of mud carp (Cirrhinus molitorella).</title>
        <authorList>
            <person name="Liu H."/>
        </authorList>
    </citation>
    <scope>NUCLEOTIDE SEQUENCE</scope>
    <source>
        <strain evidence="7">Prfri</strain>
        <tissue evidence="7">Muscle</tissue>
    </source>
</reference>
<evidence type="ECO:0000256" key="2">
    <source>
        <dbReference type="ARBA" id="ARBA00006613"/>
    </source>
</evidence>
<evidence type="ECO:0000313" key="8">
    <source>
        <dbReference type="Proteomes" id="UP001187343"/>
    </source>
</evidence>
<accession>A0AA88PKK5</accession>
<sequence length="1177" mass="132865">MPYFGSEETVKELKRALSNPNVQADRLRYKNYITKVIRYMTQGLDVSALFMDMVKASATVDIVQKKLVYLYMCTYASDKPDLALLAINTLRKDCADPNPMVRGLALRNMCNFRMPGMTEYIEQPIVAGLRDKASYVRRVAVLGCAKMHSLQPNTEIDGSIVNELYALLRDPDPVVVVNCLRALEEILKDEGGVVINKPIAHHLLNRMKDLDSWAQSEVLTFLLRYRPRSDDELFDILSLLDTFLQSAHAHVAVATLRLFLHLASAHPAVQADALLRTSAPLLATCGAGSRELRFAGLCHVQQVMRSQPGLFGTHYKRFFCGYSEPSYIKFRKMEILVELVNDENVALVLEELRSYCTDVSPELAQAAIAAIGHIARTYSEKCLDILTGLLALKQDHIMSAVIQTFRDLAWFCPQSIAAVCQTVEACVDSPQDSEGKQALLWLLGEHGEQISSAPYVMEGYIDGLKTELSSAVKMELLTAAVKMFLCRPAETQDMLGRLLHYCIEEESDMCVRDRALLYYRLLQRGVEETRKVVTGPKSDPSMSVLTGRQEEPISQWSSTFNTLGPLSGHNVCLQTVCISAVDQPSDSAEKELLPGSKEVTLSSPNEEEISLSLGPSLSHEAFEKMWLDLDTLHRQTLGFPRPKTSPDTLQAALQLVKIQTLAFTPGDTVPWKAYIYTRSTETLILAELLQGDPQSSSSDETLVVSVKQQPVNQHAIRGFVIYRRRCGMRCHLKKILLLAAGLLVLTRVYVYMQRGESGSLTWIWDKETWMEDIKGHYLHFNVSIKVLAGVLQPSKKYLTVGLSSVKREKGSYLQDTLQSIFSASSEEELDQMVVVVLLADFDVSWIQQTLGKITDEFHKRLSKGQLLVIHANENNYPPLTGLKRNFNDAPDRVSFRSKQNVDYSYLLHFSSNLSLYYVMLEDDVSCSKNFFTSMHEHIRSVSNSKWVTLEFSKLGYIGKLYQSRDLPILARFLYNFYQEMPCDFLLSHFHRLLMQDKVIRFRPSLFQHMGTYSSFQGTFNRLKDEDFVEEIADNPPADISTNIEVYDTNTVDKAYSQGLEYFWGVSPVGPENYILVVFHEPILISRVQIQTGLEGKDELVYADVELGKTLVKKQSEVECSGFDKLGSLQQGQFNEPAVQKLVPSTVACLRMQVTATHPNWVIVRKIQVWTVKAKQTM</sequence>
<dbReference type="InterPro" id="IPR002553">
    <property type="entry name" value="Clathrin/coatomer_adapt-like_N"/>
</dbReference>
<feature type="domain" description="Beta-adaptin appendage C-terminal subdomain" evidence="6">
    <location>
        <begin position="611"/>
        <end position="727"/>
    </location>
</feature>
<protein>
    <recommendedName>
        <fullName evidence="6">Beta-adaptin appendage C-terminal subdomain domain-containing protein</fullName>
    </recommendedName>
</protein>
<comment type="subcellular location">
    <subcellularLocation>
        <location evidence="1">Endomembrane system</location>
        <topology evidence="1">Peripheral membrane protein</topology>
    </subcellularLocation>
</comment>
<dbReference type="InterPro" id="IPR057279">
    <property type="entry name" value="MGAT4"/>
</dbReference>
<dbReference type="GO" id="GO:0016192">
    <property type="term" value="P:vesicle-mediated transport"/>
    <property type="evidence" value="ECO:0007669"/>
    <property type="project" value="InterPro"/>
</dbReference>
<dbReference type="PANTHER" id="PTHR11134">
    <property type="entry name" value="ADAPTOR COMPLEX SUBUNIT BETA FAMILY MEMBER"/>
    <property type="match status" value="1"/>
</dbReference>
<dbReference type="InterPro" id="IPR012295">
    <property type="entry name" value="TBP_dom_sf"/>
</dbReference>
<gene>
    <name evidence="7" type="ORF">Q8A67_016733</name>
</gene>